<comment type="caution">
    <text evidence="2">The sequence shown here is derived from an EMBL/GenBank/DDBJ whole genome shotgun (WGS) entry which is preliminary data.</text>
</comment>
<feature type="compositionally biased region" description="Gly residues" evidence="1">
    <location>
        <begin position="62"/>
        <end position="72"/>
    </location>
</feature>
<feature type="compositionally biased region" description="Low complexity" evidence="1">
    <location>
        <begin position="127"/>
        <end position="136"/>
    </location>
</feature>
<dbReference type="Proteomes" id="UP000325313">
    <property type="component" value="Unassembled WGS sequence"/>
</dbReference>
<evidence type="ECO:0000256" key="1">
    <source>
        <dbReference type="SAM" id="MobiDB-lite"/>
    </source>
</evidence>
<feature type="region of interest" description="Disordered" evidence="1">
    <location>
        <begin position="1"/>
        <end position="136"/>
    </location>
</feature>
<proteinExistence type="predicted"/>
<dbReference type="AlphaFoldDB" id="A0A5B0MGA2"/>
<reference evidence="2 3" key="1">
    <citation type="submission" date="2019-05" db="EMBL/GenBank/DDBJ databases">
        <title>Emergence of the Ug99 lineage of the wheat stem rust pathogen through somatic hybridization.</title>
        <authorList>
            <person name="Li F."/>
            <person name="Upadhyaya N.M."/>
            <person name="Sperschneider J."/>
            <person name="Matny O."/>
            <person name="Nguyen-Phuc H."/>
            <person name="Mago R."/>
            <person name="Raley C."/>
            <person name="Miller M.E."/>
            <person name="Silverstein K.A.T."/>
            <person name="Henningsen E."/>
            <person name="Hirsch C.D."/>
            <person name="Visser B."/>
            <person name="Pretorius Z.A."/>
            <person name="Steffenson B.J."/>
            <person name="Schwessinger B."/>
            <person name="Dodds P.N."/>
            <person name="Figueroa M."/>
        </authorList>
    </citation>
    <scope>NUCLEOTIDE SEQUENCE [LARGE SCALE GENOMIC DNA]</scope>
    <source>
        <strain evidence="2 3">Ug99</strain>
    </source>
</reference>
<evidence type="ECO:0000313" key="2">
    <source>
        <dbReference type="EMBL" id="KAA1076217.1"/>
    </source>
</evidence>
<protein>
    <submittedName>
        <fullName evidence="2">Uncharacterized protein</fullName>
    </submittedName>
</protein>
<evidence type="ECO:0000313" key="3">
    <source>
        <dbReference type="Proteomes" id="UP000325313"/>
    </source>
</evidence>
<organism evidence="2 3">
    <name type="scientific">Puccinia graminis f. sp. tritici</name>
    <dbReference type="NCBI Taxonomy" id="56615"/>
    <lineage>
        <taxon>Eukaryota</taxon>
        <taxon>Fungi</taxon>
        <taxon>Dikarya</taxon>
        <taxon>Basidiomycota</taxon>
        <taxon>Pucciniomycotina</taxon>
        <taxon>Pucciniomycetes</taxon>
        <taxon>Pucciniales</taxon>
        <taxon>Pucciniaceae</taxon>
        <taxon>Puccinia</taxon>
    </lineage>
</organism>
<gene>
    <name evidence="2" type="ORF">PGTUg99_037274</name>
</gene>
<sequence length="166" mass="17665">MDKVLVPCPSEEKPSGGPSGGVPPGEPDFSPARRKESLPTSWSLYQLVGRNPSRRAGLKAGSPGGIPPGGGMYSTSSTPEVENLPMDEVSAGRRSARSSSPPTTPPTNHKVPELDGIPAPSTLDFDSSPSPQSKLLSLAEDPLQRLLIESDHVHQKGFPFWSMRKE</sequence>
<name>A0A5B0MGA2_PUCGR</name>
<dbReference type="EMBL" id="VDEP01000471">
    <property type="protein sequence ID" value="KAA1076217.1"/>
    <property type="molecule type" value="Genomic_DNA"/>
</dbReference>
<accession>A0A5B0MGA2</accession>